<reference evidence="3" key="1">
    <citation type="submission" date="2017-02" db="UniProtKB">
        <authorList>
            <consortium name="WormBaseParasite"/>
        </authorList>
    </citation>
    <scope>IDENTIFICATION</scope>
</reference>
<keyword evidence="1" id="KW-1133">Transmembrane helix</keyword>
<evidence type="ECO:0000256" key="1">
    <source>
        <dbReference type="SAM" id="Phobius"/>
    </source>
</evidence>
<accession>A0A0N5BMY3</accession>
<keyword evidence="1" id="KW-0472">Membrane</keyword>
<keyword evidence="1" id="KW-0812">Transmembrane</keyword>
<feature type="transmembrane region" description="Helical" evidence="1">
    <location>
        <begin position="36"/>
        <end position="57"/>
    </location>
</feature>
<keyword evidence="2" id="KW-1185">Reference proteome</keyword>
<dbReference type="Proteomes" id="UP000046392">
    <property type="component" value="Unplaced"/>
</dbReference>
<proteinExistence type="predicted"/>
<evidence type="ECO:0000313" key="3">
    <source>
        <dbReference type="WBParaSite" id="SPAL_0000726400.1"/>
    </source>
</evidence>
<organism evidence="2 3">
    <name type="scientific">Strongyloides papillosus</name>
    <name type="common">Intestinal threadworm</name>
    <dbReference type="NCBI Taxonomy" id="174720"/>
    <lineage>
        <taxon>Eukaryota</taxon>
        <taxon>Metazoa</taxon>
        <taxon>Ecdysozoa</taxon>
        <taxon>Nematoda</taxon>
        <taxon>Chromadorea</taxon>
        <taxon>Rhabditida</taxon>
        <taxon>Tylenchina</taxon>
        <taxon>Panagrolaimomorpha</taxon>
        <taxon>Strongyloidoidea</taxon>
        <taxon>Strongyloididae</taxon>
        <taxon>Strongyloides</taxon>
    </lineage>
</organism>
<sequence>MEKDVIYWCHKTINTFFKRHYYSYFNFLISHLVQDFFVMKFIYQLSVCLIVIMISLLSTRVTSLCANAGSGCHDTGCRLHGGLCNSACVCVQREGIPEIYSQCFGFGSI</sequence>
<dbReference type="AlphaFoldDB" id="A0A0N5BMY3"/>
<name>A0A0N5BMY3_STREA</name>
<dbReference type="WBParaSite" id="SPAL_0000726400.1">
    <property type="protein sequence ID" value="SPAL_0000726400.1"/>
    <property type="gene ID" value="SPAL_0000726400"/>
</dbReference>
<evidence type="ECO:0000313" key="2">
    <source>
        <dbReference type="Proteomes" id="UP000046392"/>
    </source>
</evidence>
<protein>
    <submittedName>
        <fullName evidence="3">Defensin-like protein</fullName>
    </submittedName>
</protein>